<dbReference type="GeneID" id="74946833"/>
<dbReference type="EMBL" id="CP103305">
    <property type="protein sequence ID" value="UVS67807.1"/>
    <property type="molecule type" value="Genomic_DNA"/>
</dbReference>
<organism evidence="1">
    <name type="scientific">Nitrososphaera viennensis</name>
    <dbReference type="NCBI Taxonomy" id="1034015"/>
    <lineage>
        <taxon>Archaea</taxon>
        <taxon>Nitrososphaerota</taxon>
        <taxon>Nitrososphaeria</taxon>
        <taxon>Nitrososphaerales</taxon>
        <taxon>Nitrososphaeraceae</taxon>
        <taxon>Nitrososphaera</taxon>
    </lineage>
</organism>
<proteinExistence type="predicted"/>
<dbReference type="Proteomes" id="UP001059771">
    <property type="component" value="Chromosome"/>
</dbReference>
<dbReference type="RefSeq" id="WP_158435139.1">
    <property type="nucleotide sequence ID" value="NZ_CP103305.1"/>
</dbReference>
<dbReference type="AlphaFoldDB" id="A0A977IBJ9"/>
<sequence>MLIIRLPQGREITRNRYWTNFQLLFGHVNLGCHDGKRFCLFKCREHGVVLDYERGYEGRLECPLCSPR</sequence>
<accession>A0A977IBJ9</accession>
<reference evidence="1" key="1">
    <citation type="submission" date="2022-08" db="EMBL/GenBank/DDBJ databases">
        <title>Dynamic responses of ammonia-oxidizing microbial communities induced by reactive oxygen species (ROS) in fluctuating redox aquifers.</title>
        <authorList>
            <person name="Wang P."/>
            <person name="Wang H."/>
        </authorList>
    </citation>
    <scope>NUCLEOTIDE SEQUENCE</scope>
    <source>
        <strain evidence="1">PLX03</strain>
    </source>
</reference>
<protein>
    <submittedName>
        <fullName evidence="1">Uncharacterized protein</fullName>
    </submittedName>
</protein>
<evidence type="ECO:0000313" key="1">
    <source>
        <dbReference type="EMBL" id="UVS67807.1"/>
    </source>
</evidence>
<name>A0A977IBJ9_9ARCH</name>
<gene>
    <name evidence="1" type="ORF">NWT39_07795</name>
</gene>